<dbReference type="Gene3D" id="3.40.50.300">
    <property type="entry name" value="P-loop containing nucleotide triphosphate hydrolases"/>
    <property type="match status" value="1"/>
</dbReference>
<dbReference type="AlphaFoldDB" id="A0A6A5BZ98"/>
<dbReference type="GO" id="GO:0005634">
    <property type="term" value="C:nucleus"/>
    <property type="evidence" value="ECO:0007669"/>
    <property type="project" value="UniProtKB-SubCell"/>
</dbReference>
<comment type="caution">
    <text evidence="8">The sequence shown here is derived from an EMBL/GenBank/DDBJ whole genome shotgun (WGS) entry which is preliminary data.</text>
</comment>
<dbReference type="Gene3D" id="1.20.272.10">
    <property type="match status" value="1"/>
</dbReference>
<dbReference type="Pfam" id="PF08542">
    <property type="entry name" value="Rep_fac_C"/>
    <property type="match status" value="1"/>
</dbReference>
<dbReference type="SUPFAM" id="SSF52540">
    <property type="entry name" value="P-loop containing nucleoside triphosphate hydrolases"/>
    <property type="match status" value="1"/>
</dbReference>
<dbReference type="InterPro" id="IPR050238">
    <property type="entry name" value="DNA_Rep/Repair_Clamp_Loader"/>
</dbReference>
<keyword evidence="5" id="KW-0067">ATP-binding</keyword>
<dbReference type="FunFam" id="1.20.272.10:FF:000004">
    <property type="entry name" value="Replication factor C subunit 5"/>
    <property type="match status" value="1"/>
</dbReference>
<dbReference type="Gene3D" id="1.10.8.60">
    <property type="match status" value="1"/>
</dbReference>
<dbReference type="NCBIfam" id="NF001679">
    <property type="entry name" value="PRK00440.1"/>
    <property type="match status" value="1"/>
</dbReference>
<dbReference type="CDD" id="cd00009">
    <property type="entry name" value="AAA"/>
    <property type="match status" value="1"/>
</dbReference>
<dbReference type="InterPro" id="IPR008921">
    <property type="entry name" value="DNA_pol3_clamp-load_cplx_C"/>
</dbReference>
<dbReference type="InterPro" id="IPR027417">
    <property type="entry name" value="P-loop_NTPase"/>
</dbReference>
<dbReference type="PANTHER" id="PTHR11669">
    <property type="entry name" value="REPLICATION FACTOR C / DNA POLYMERASE III GAMMA-TAU SUBUNIT"/>
    <property type="match status" value="1"/>
</dbReference>
<dbReference type="OrthoDB" id="10254700at2759"/>
<evidence type="ECO:0000256" key="5">
    <source>
        <dbReference type="ARBA" id="ARBA00022840"/>
    </source>
</evidence>
<dbReference type="GO" id="GO:0005524">
    <property type="term" value="F:ATP binding"/>
    <property type="evidence" value="ECO:0007669"/>
    <property type="project" value="UniProtKB-KW"/>
</dbReference>
<dbReference type="SUPFAM" id="SSF48019">
    <property type="entry name" value="post-AAA+ oligomerization domain-like"/>
    <property type="match status" value="1"/>
</dbReference>
<dbReference type="GO" id="GO:0006281">
    <property type="term" value="P:DNA repair"/>
    <property type="evidence" value="ECO:0007669"/>
    <property type="project" value="TreeGrafter"/>
</dbReference>
<keyword evidence="9" id="KW-1185">Reference proteome</keyword>
<organism evidence="8 9">
    <name type="scientific">Naegleria fowleri</name>
    <name type="common">Brain eating amoeba</name>
    <dbReference type="NCBI Taxonomy" id="5763"/>
    <lineage>
        <taxon>Eukaryota</taxon>
        <taxon>Discoba</taxon>
        <taxon>Heterolobosea</taxon>
        <taxon>Tetramitia</taxon>
        <taxon>Eutetramitia</taxon>
        <taxon>Vahlkampfiidae</taxon>
        <taxon>Naegleria</taxon>
    </lineage>
</organism>
<dbReference type="CDD" id="cd18140">
    <property type="entry name" value="HLD_clamp_RFC"/>
    <property type="match status" value="1"/>
</dbReference>
<dbReference type="VEuPathDB" id="AmoebaDB:NfTy_056500"/>
<gene>
    <name evidence="8" type="ORF">FDP41_002794</name>
</gene>
<dbReference type="FunFam" id="3.40.50.300:FF:000129">
    <property type="entry name" value="Replication factor C subunit 5"/>
    <property type="match status" value="1"/>
</dbReference>
<evidence type="ECO:0000313" key="8">
    <source>
        <dbReference type="EMBL" id="KAF0978279.1"/>
    </source>
</evidence>
<dbReference type="RefSeq" id="XP_044562992.1">
    <property type="nucleotide sequence ID" value="XM_044706027.1"/>
</dbReference>
<accession>A0A6A5BZ98</accession>
<dbReference type="InterPro" id="IPR003959">
    <property type="entry name" value="ATPase_AAA_core"/>
</dbReference>
<keyword evidence="6" id="KW-0539">Nucleus</keyword>
<evidence type="ECO:0000256" key="6">
    <source>
        <dbReference type="ARBA" id="ARBA00023242"/>
    </source>
</evidence>
<feature type="domain" description="AAA+ ATPase" evidence="7">
    <location>
        <begin position="40"/>
        <end position="178"/>
    </location>
</feature>
<evidence type="ECO:0000256" key="4">
    <source>
        <dbReference type="ARBA" id="ARBA00022741"/>
    </source>
</evidence>
<sequence>MSSDEKNLMWIEKYRPHELSDLLSHTEIISTIQRLIDGRRLPHLLFYGPPGTGKTSTVLAIAKQIFGNNLSHNVLELNASDDRGIQVIRQEIKDFASTRGLKFFSATTQKQQDTPDIKLIILDEADQLTKDAQAALRRTIEKYSKNVRFCLICNYVNKIIPALQSRCTRFRFTPLKKHEVVSRLEQICNAEHVVFNQLGLEAIFKLSNGDMRKCVNILQSTYMSFGQITEDNVHMCTGNPLKSDIREIVNAMFNDGLHDAYKRITGIKTDRGLALQDIIREVFQYVMRLNIPMPVRIYLLEQMSDIEYRLSFGTSESLQTMALISAFQVAKEPVSTKDEKAALELLNQDQYCL</sequence>
<dbReference type="FunFam" id="1.10.8.60:FF:000012">
    <property type="entry name" value="Replication factor C subunit 4"/>
    <property type="match status" value="1"/>
</dbReference>
<dbReference type="GO" id="GO:0005663">
    <property type="term" value="C:DNA replication factor C complex"/>
    <property type="evidence" value="ECO:0007669"/>
    <property type="project" value="TreeGrafter"/>
</dbReference>
<dbReference type="PANTHER" id="PTHR11669:SF9">
    <property type="entry name" value="REPLICATION FACTOR C SUBUNIT 5"/>
    <property type="match status" value="1"/>
</dbReference>
<reference evidence="8 9" key="1">
    <citation type="journal article" date="2019" name="Sci. Rep.">
        <title>Nanopore sequencing improves the draft genome of the human pathogenic amoeba Naegleria fowleri.</title>
        <authorList>
            <person name="Liechti N."/>
            <person name="Schurch N."/>
            <person name="Bruggmann R."/>
            <person name="Wittwer M."/>
        </authorList>
    </citation>
    <scope>NUCLEOTIDE SEQUENCE [LARGE SCALE GENOMIC DNA]</scope>
    <source>
        <strain evidence="8 9">ATCC 30894</strain>
    </source>
</reference>
<dbReference type="GO" id="GO:0006261">
    <property type="term" value="P:DNA-templated DNA replication"/>
    <property type="evidence" value="ECO:0007669"/>
    <property type="project" value="TreeGrafter"/>
</dbReference>
<name>A0A6A5BZ98_NAEFO</name>
<dbReference type="GO" id="GO:0003689">
    <property type="term" value="F:DNA clamp loader activity"/>
    <property type="evidence" value="ECO:0007669"/>
    <property type="project" value="TreeGrafter"/>
</dbReference>
<keyword evidence="4" id="KW-0547">Nucleotide-binding</keyword>
<proteinExistence type="inferred from homology"/>
<keyword evidence="3" id="KW-0235">DNA replication</keyword>
<dbReference type="Pfam" id="PF21960">
    <property type="entry name" value="RCF1-5-like_lid"/>
    <property type="match status" value="1"/>
</dbReference>
<dbReference type="Pfam" id="PF00004">
    <property type="entry name" value="AAA"/>
    <property type="match status" value="1"/>
</dbReference>
<evidence type="ECO:0000259" key="7">
    <source>
        <dbReference type="SMART" id="SM00382"/>
    </source>
</evidence>
<dbReference type="OMA" id="ICNHISQ"/>
<dbReference type="GO" id="GO:0003677">
    <property type="term" value="F:DNA binding"/>
    <property type="evidence" value="ECO:0007669"/>
    <property type="project" value="InterPro"/>
</dbReference>
<dbReference type="InterPro" id="IPR003593">
    <property type="entry name" value="AAA+_ATPase"/>
</dbReference>
<dbReference type="VEuPathDB" id="AmoebaDB:FDP41_002794"/>
<evidence type="ECO:0000256" key="1">
    <source>
        <dbReference type="ARBA" id="ARBA00004123"/>
    </source>
</evidence>
<dbReference type="Proteomes" id="UP000444721">
    <property type="component" value="Unassembled WGS sequence"/>
</dbReference>
<evidence type="ECO:0000256" key="2">
    <source>
        <dbReference type="ARBA" id="ARBA00005378"/>
    </source>
</evidence>
<dbReference type="GO" id="GO:0016887">
    <property type="term" value="F:ATP hydrolysis activity"/>
    <property type="evidence" value="ECO:0007669"/>
    <property type="project" value="InterPro"/>
</dbReference>
<dbReference type="InterPro" id="IPR013748">
    <property type="entry name" value="Rep_factorC_C"/>
</dbReference>
<dbReference type="GeneID" id="68110012"/>
<dbReference type="VEuPathDB" id="AmoebaDB:NF0087600"/>
<dbReference type="SMART" id="SM00382">
    <property type="entry name" value="AAA"/>
    <property type="match status" value="1"/>
</dbReference>
<evidence type="ECO:0000256" key="3">
    <source>
        <dbReference type="ARBA" id="ARBA00022705"/>
    </source>
</evidence>
<protein>
    <recommendedName>
        <fullName evidence="7">AAA+ ATPase domain-containing protein</fullName>
    </recommendedName>
</protein>
<dbReference type="InterPro" id="IPR047854">
    <property type="entry name" value="RFC_lid"/>
</dbReference>
<evidence type="ECO:0000313" key="9">
    <source>
        <dbReference type="Proteomes" id="UP000444721"/>
    </source>
</evidence>
<comment type="subcellular location">
    <subcellularLocation>
        <location evidence="1">Nucleus</location>
    </subcellularLocation>
</comment>
<dbReference type="EMBL" id="VFQX01000030">
    <property type="protein sequence ID" value="KAF0978279.1"/>
    <property type="molecule type" value="Genomic_DNA"/>
</dbReference>
<comment type="similarity">
    <text evidence="2">Belongs to the activator 1 small subunits family.</text>
</comment>